<comment type="caution">
    <text evidence="2">The sequence shown here is derived from an EMBL/GenBank/DDBJ whole genome shotgun (WGS) entry which is preliminary data.</text>
</comment>
<evidence type="ECO:0000313" key="3">
    <source>
        <dbReference type="Proteomes" id="UP000797356"/>
    </source>
</evidence>
<reference evidence="2" key="1">
    <citation type="journal article" date="2017" name="Gigascience">
        <title>The genome draft of coconut (Cocos nucifera).</title>
        <authorList>
            <person name="Xiao Y."/>
            <person name="Xu P."/>
            <person name="Fan H."/>
            <person name="Baudouin L."/>
            <person name="Xia W."/>
            <person name="Bocs S."/>
            <person name="Xu J."/>
            <person name="Li Q."/>
            <person name="Guo A."/>
            <person name="Zhou L."/>
            <person name="Li J."/>
            <person name="Wu Y."/>
            <person name="Ma Z."/>
            <person name="Armero A."/>
            <person name="Issali A.E."/>
            <person name="Liu N."/>
            <person name="Peng M."/>
            <person name="Yang Y."/>
        </authorList>
    </citation>
    <scope>NUCLEOTIDE SEQUENCE</scope>
    <source>
        <tissue evidence="2">Spear leaf of Hainan Tall coconut</tissue>
    </source>
</reference>
<keyword evidence="3" id="KW-1185">Reference proteome</keyword>
<name>A0A8K0HU24_COCNU</name>
<dbReference type="Proteomes" id="UP000797356">
    <property type="component" value="Chromosome 1"/>
</dbReference>
<feature type="compositionally biased region" description="Basic and acidic residues" evidence="1">
    <location>
        <begin position="34"/>
        <end position="53"/>
    </location>
</feature>
<protein>
    <submittedName>
        <fullName evidence="2">Uncharacterized protein</fullName>
    </submittedName>
</protein>
<evidence type="ECO:0000313" key="2">
    <source>
        <dbReference type="EMBL" id="KAG1326195.1"/>
    </source>
</evidence>
<dbReference type="AlphaFoldDB" id="A0A8K0HU24"/>
<sequence>MARRQRKEPQRRSGGGGAPIWRPCPDPAVGSGFGRDKDEQRRSREGSRRFQEGRKKKKALESFLFFEFLSICMVLKIKIYKDRIEAKEAIIQSDERL</sequence>
<gene>
    <name evidence="2" type="ORF">COCNU_01G001290</name>
</gene>
<proteinExistence type="predicted"/>
<organism evidence="2 3">
    <name type="scientific">Cocos nucifera</name>
    <name type="common">Coconut palm</name>
    <dbReference type="NCBI Taxonomy" id="13894"/>
    <lineage>
        <taxon>Eukaryota</taxon>
        <taxon>Viridiplantae</taxon>
        <taxon>Streptophyta</taxon>
        <taxon>Embryophyta</taxon>
        <taxon>Tracheophyta</taxon>
        <taxon>Spermatophyta</taxon>
        <taxon>Magnoliopsida</taxon>
        <taxon>Liliopsida</taxon>
        <taxon>Arecaceae</taxon>
        <taxon>Arecoideae</taxon>
        <taxon>Cocoseae</taxon>
        <taxon>Attaleinae</taxon>
        <taxon>Cocos</taxon>
    </lineage>
</organism>
<evidence type="ECO:0000256" key="1">
    <source>
        <dbReference type="SAM" id="MobiDB-lite"/>
    </source>
</evidence>
<reference evidence="2" key="2">
    <citation type="submission" date="2019-07" db="EMBL/GenBank/DDBJ databases">
        <authorList>
            <person name="Yang Y."/>
            <person name="Bocs S."/>
            <person name="Baudouin L."/>
        </authorList>
    </citation>
    <scope>NUCLEOTIDE SEQUENCE</scope>
    <source>
        <tissue evidence="2">Spear leaf of Hainan Tall coconut</tissue>
    </source>
</reference>
<dbReference type="EMBL" id="CM017872">
    <property type="protein sequence ID" value="KAG1326195.1"/>
    <property type="molecule type" value="Genomic_DNA"/>
</dbReference>
<accession>A0A8K0HU24</accession>
<feature type="region of interest" description="Disordered" evidence="1">
    <location>
        <begin position="1"/>
        <end position="55"/>
    </location>
</feature>